<accession>A0A8C0UC89</accession>
<reference evidence="2" key="1">
    <citation type="submission" date="2025-08" db="UniProtKB">
        <authorList>
            <consortium name="Ensembl"/>
        </authorList>
    </citation>
    <scope>IDENTIFICATION</scope>
</reference>
<dbReference type="GO" id="GO:0005634">
    <property type="term" value="C:nucleus"/>
    <property type="evidence" value="ECO:0007669"/>
    <property type="project" value="TreeGrafter"/>
</dbReference>
<evidence type="ECO:0000313" key="2">
    <source>
        <dbReference type="Ensembl" id="ENSCCEP00000005566.1"/>
    </source>
</evidence>
<dbReference type="InterPro" id="IPR027938">
    <property type="entry name" value="Adipogenin"/>
</dbReference>
<protein>
    <recommendedName>
        <fullName evidence="4">Adipogenin</fullName>
    </recommendedName>
</protein>
<organism evidence="2 3">
    <name type="scientific">Cyanistes caeruleus</name>
    <name type="common">Eurasian blue tit</name>
    <name type="synonym">Parus caeruleus</name>
    <dbReference type="NCBI Taxonomy" id="156563"/>
    <lineage>
        <taxon>Eukaryota</taxon>
        <taxon>Metazoa</taxon>
        <taxon>Chordata</taxon>
        <taxon>Craniata</taxon>
        <taxon>Vertebrata</taxon>
        <taxon>Euteleostomi</taxon>
        <taxon>Archelosauria</taxon>
        <taxon>Archosauria</taxon>
        <taxon>Dinosauria</taxon>
        <taxon>Saurischia</taxon>
        <taxon>Theropoda</taxon>
        <taxon>Coelurosauria</taxon>
        <taxon>Aves</taxon>
        <taxon>Neognathae</taxon>
        <taxon>Neoaves</taxon>
        <taxon>Telluraves</taxon>
        <taxon>Australaves</taxon>
        <taxon>Passeriformes</taxon>
        <taxon>Paridae</taxon>
        <taxon>Cyanistes</taxon>
    </lineage>
</organism>
<name>A0A8C0UC89_CYACU</name>
<dbReference type="Pfam" id="PF15202">
    <property type="entry name" value="Adipogenin"/>
    <property type="match status" value="1"/>
</dbReference>
<sequence length="94" mass="10863">MRYPLVPLVNELTFPLLFFWFCLPFVMLLIIAIIWLQLLLNEGKDARGVTVQWNCGKTEAQTCLSELKSKKPKAKSCCDLEQLLPEAEDKIFPY</sequence>
<dbReference type="GO" id="GO:0050872">
    <property type="term" value="P:white fat cell differentiation"/>
    <property type="evidence" value="ECO:0007669"/>
    <property type="project" value="TreeGrafter"/>
</dbReference>
<reference evidence="2" key="2">
    <citation type="submission" date="2025-09" db="UniProtKB">
        <authorList>
            <consortium name="Ensembl"/>
        </authorList>
    </citation>
    <scope>IDENTIFICATION</scope>
</reference>
<dbReference type="AlphaFoldDB" id="A0A8C0UC89"/>
<keyword evidence="1" id="KW-1133">Transmembrane helix</keyword>
<feature type="transmembrane region" description="Helical" evidence="1">
    <location>
        <begin position="12"/>
        <end position="36"/>
    </location>
</feature>
<dbReference type="PANTHER" id="PTHR38499:SF1">
    <property type="entry name" value="ADIPOGENIN"/>
    <property type="match status" value="1"/>
</dbReference>
<dbReference type="GO" id="GO:0005737">
    <property type="term" value="C:cytoplasm"/>
    <property type="evidence" value="ECO:0007669"/>
    <property type="project" value="TreeGrafter"/>
</dbReference>
<proteinExistence type="predicted"/>
<keyword evidence="3" id="KW-1185">Reference proteome</keyword>
<dbReference type="PANTHER" id="PTHR38499">
    <property type="entry name" value="ADIPOGENIN"/>
    <property type="match status" value="1"/>
</dbReference>
<evidence type="ECO:0000256" key="1">
    <source>
        <dbReference type="SAM" id="Phobius"/>
    </source>
</evidence>
<keyword evidence="1" id="KW-0812">Transmembrane</keyword>
<evidence type="ECO:0000313" key="3">
    <source>
        <dbReference type="Proteomes" id="UP000694410"/>
    </source>
</evidence>
<dbReference type="Proteomes" id="UP000694410">
    <property type="component" value="Unplaced"/>
</dbReference>
<dbReference type="Ensembl" id="ENSCCET00000009189.1">
    <property type="protein sequence ID" value="ENSCCEP00000005566.1"/>
    <property type="gene ID" value="ENSCCEG00000006119.1"/>
</dbReference>
<evidence type="ECO:0008006" key="4">
    <source>
        <dbReference type="Google" id="ProtNLM"/>
    </source>
</evidence>
<keyword evidence="1" id="KW-0472">Membrane</keyword>
<dbReference type="GO" id="GO:0005811">
    <property type="term" value="C:lipid droplet"/>
    <property type="evidence" value="ECO:0007669"/>
    <property type="project" value="TreeGrafter"/>
</dbReference>